<accession>A0ABS7TME5</accession>
<keyword evidence="3" id="KW-1185">Reference proteome</keyword>
<organism evidence="2 3">
    <name type="scientific">Nannocystis pusilla</name>
    <dbReference type="NCBI Taxonomy" id="889268"/>
    <lineage>
        <taxon>Bacteria</taxon>
        <taxon>Pseudomonadati</taxon>
        <taxon>Myxococcota</taxon>
        <taxon>Polyangia</taxon>
        <taxon>Nannocystales</taxon>
        <taxon>Nannocystaceae</taxon>
        <taxon>Nannocystis</taxon>
    </lineage>
</organism>
<protein>
    <submittedName>
        <fullName evidence="2">DUF1998 domain-containing protein</fullName>
    </submittedName>
</protein>
<proteinExistence type="predicted"/>
<gene>
    <name evidence="2" type="ORF">K7C98_08990</name>
</gene>
<dbReference type="Pfam" id="PF09369">
    <property type="entry name" value="MZB"/>
    <property type="match status" value="1"/>
</dbReference>
<feature type="domain" description="MrfA-like Zn-binding" evidence="1">
    <location>
        <begin position="480"/>
        <end position="585"/>
    </location>
</feature>
<comment type="caution">
    <text evidence="2">The sequence shown here is derived from an EMBL/GenBank/DDBJ whole genome shotgun (WGS) entry which is preliminary data.</text>
</comment>
<sequence length="621" mass="69107">MSKSKSDVPKRADGQIRQSQMISMYGPGAMVDLVDRAVVIGGLEHWSYGSEGYRRLDEPRLRRSLVPRLKALDPNLDLAAEGYFRLAPACDARDPSPKVGVRALEFPRWFVCQGCRRLARAADAFETKNNRYRHQCERNRWAHAVPVRFVAACRRGHLTDFPWIPFAHEEKACDRPELYLREGATGDVARIIVECRNCGSSRPLSQATVLPFPCNGDRPWLGGKATNETCDQQLKLMVRTASDAYFAQVVTALRLPEPDPDPLLLKLREKDVWDILQHVTSLDQLRTFAVIPRIASAIEGVSLDKVLATVEAERSAERGKVERPLRTAEYERLTHAPEEVLGVLAPQGVEFAAFEIPDARADLPRGVSRLVVVPELREVRVQISFSRFAALSADLQGEYDFSRARVRPAVLTLPTGNEKWLPAAEVRGEGIFFELDLDAVLAWEEHDAVRERADALLRAFQADGQGGEFPGIRFYLLHSLSHLLLTAISLECGYAASSIRERIYCEAALSNDRKGMAGVLLSTGTTGAEGTLGGLVEEGRRLRHHLREAWELGRLCSNDPVCAAHNPVAEGSDRRLEGAACHGCLYVAESSCERFNRFLDRALVVPTIGNDPALAFFRERP</sequence>
<evidence type="ECO:0000313" key="2">
    <source>
        <dbReference type="EMBL" id="MBZ5709394.1"/>
    </source>
</evidence>
<dbReference type="NCBIfam" id="NF038324">
    <property type="entry name" value="DrmB_fam"/>
    <property type="match status" value="1"/>
</dbReference>
<evidence type="ECO:0000313" key="3">
    <source>
        <dbReference type="Proteomes" id="UP001139031"/>
    </source>
</evidence>
<dbReference type="Proteomes" id="UP001139031">
    <property type="component" value="Unassembled WGS sequence"/>
</dbReference>
<dbReference type="RefSeq" id="WP_224191165.1">
    <property type="nucleotide sequence ID" value="NZ_JAIRAU010000005.1"/>
</dbReference>
<dbReference type="InterPro" id="IPR047721">
    <property type="entry name" value="DrmB"/>
</dbReference>
<reference evidence="2" key="1">
    <citation type="submission" date="2021-08" db="EMBL/GenBank/DDBJ databases">
        <authorList>
            <person name="Stevens D.C."/>
        </authorList>
    </citation>
    <scope>NUCLEOTIDE SEQUENCE</scope>
    <source>
        <strain evidence="2">DSM 53165</strain>
    </source>
</reference>
<dbReference type="InterPro" id="IPR018973">
    <property type="entry name" value="MZB"/>
</dbReference>
<name>A0ABS7TME5_9BACT</name>
<dbReference type="EMBL" id="JAIRAU010000005">
    <property type="protein sequence ID" value="MBZ5709394.1"/>
    <property type="molecule type" value="Genomic_DNA"/>
</dbReference>
<evidence type="ECO:0000259" key="1">
    <source>
        <dbReference type="Pfam" id="PF09369"/>
    </source>
</evidence>